<dbReference type="Proteomes" id="UP001602013">
    <property type="component" value="Unassembled WGS sequence"/>
</dbReference>
<sequence length="92" mass="9924">MDPITLAIASAVATGIATRTGESAGTALTTLIGRIRDRFRNRPAVLESEESTATALETEFTRDPAFRQDCHGLWNQAQPALWPTPSQAKPTT</sequence>
<organism evidence="1 2">
    <name type="scientific">Microtetraspora malaysiensis</name>
    <dbReference type="NCBI Taxonomy" id="161358"/>
    <lineage>
        <taxon>Bacteria</taxon>
        <taxon>Bacillati</taxon>
        <taxon>Actinomycetota</taxon>
        <taxon>Actinomycetes</taxon>
        <taxon>Streptosporangiales</taxon>
        <taxon>Streptosporangiaceae</taxon>
        <taxon>Microtetraspora</taxon>
    </lineage>
</organism>
<dbReference type="EMBL" id="JBIASD010000010">
    <property type="protein sequence ID" value="MFF3667481.1"/>
    <property type="molecule type" value="Genomic_DNA"/>
</dbReference>
<evidence type="ECO:0000313" key="2">
    <source>
        <dbReference type="Proteomes" id="UP001602013"/>
    </source>
</evidence>
<keyword evidence="2" id="KW-1185">Reference proteome</keyword>
<gene>
    <name evidence="1" type="ORF">ACFYXI_17935</name>
</gene>
<evidence type="ECO:0000313" key="1">
    <source>
        <dbReference type="EMBL" id="MFF3667481.1"/>
    </source>
</evidence>
<proteinExistence type="predicted"/>
<name>A0ABW6SR77_9ACTN</name>
<comment type="caution">
    <text evidence="1">The sequence shown here is derived from an EMBL/GenBank/DDBJ whole genome shotgun (WGS) entry which is preliminary data.</text>
</comment>
<reference evidence="1 2" key="1">
    <citation type="submission" date="2024-10" db="EMBL/GenBank/DDBJ databases">
        <title>The Natural Products Discovery Center: Release of the First 8490 Sequenced Strains for Exploring Actinobacteria Biosynthetic Diversity.</title>
        <authorList>
            <person name="Kalkreuter E."/>
            <person name="Kautsar S.A."/>
            <person name="Yang D."/>
            <person name="Bader C.D."/>
            <person name="Teijaro C.N."/>
            <person name="Fluegel L."/>
            <person name="Davis C.M."/>
            <person name="Simpson J.R."/>
            <person name="Lauterbach L."/>
            <person name="Steele A.D."/>
            <person name="Gui C."/>
            <person name="Meng S."/>
            <person name="Li G."/>
            <person name="Viehrig K."/>
            <person name="Ye F."/>
            <person name="Su P."/>
            <person name="Kiefer A.F."/>
            <person name="Nichols A."/>
            <person name="Cepeda A.J."/>
            <person name="Yan W."/>
            <person name="Fan B."/>
            <person name="Jiang Y."/>
            <person name="Adhikari A."/>
            <person name="Zheng C.-J."/>
            <person name="Schuster L."/>
            <person name="Cowan T.M."/>
            <person name="Smanski M.J."/>
            <person name="Chevrette M.G."/>
            <person name="De Carvalho L.P.S."/>
            <person name="Shen B."/>
        </authorList>
    </citation>
    <scope>NUCLEOTIDE SEQUENCE [LARGE SCALE GENOMIC DNA]</scope>
    <source>
        <strain evidence="1 2">NPDC002173</strain>
    </source>
</reference>
<dbReference type="RefSeq" id="WP_387412444.1">
    <property type="nucleotide sequence ID" value="NZ_JBIASD010000010.1"/>
</dbReference>
<protein>
    <submittedName>
        <fullName evidence="1">Uncharacterized protein</fullName>
    </submittedName>
</protein>
<accession>A0ABW6SR77</accession>